<proteinExistence type="predicted"/>
<dbReference type="EMBL" id="GECU01033095">
    <property type="protein sequence ID" value="JAS74611.1"/>
    <property type="molecule type" value="Transcribed_RNA"/>
</dbReference>
<protein>
    <submittedName>
        <fullName evidence="2">Uncharacterized protein</fullName>
    </submittedName>
</protein>
<dbReference type="AlphaFoldDB" id="A0A1B6HJ00"/>
<reference evidence="2" key="1">
    <citation type="submission" date="2015-11" db="EMBL/GenBank/DDBJ databases">
        <title>De novo transcriptome assembly of four potential Pierce s Disease insect vectors from Arizona vineyards.</title>
        <authorList>
            <person name="Tassone E.E."/>
        </authorList>
    </citation>
    <scope>NUCLEOTIDE SEQUENCE</scope>
</reference>
<organism evidence="2">
    <name type="scientific">Homalodisca liturata</name>
    <dbReference type="NCBI Taxonomy" id="320908"/>
    <lineage>
        <taxon>Eukaryota</taxon>
        <taxon>Metazoa</taxon>
        <taxon>Ecdysozoa</taxon>
        <taxon>Arthropoda</taxon>
        <taxon>Hexapoda</taxon>
        <taxon>Insecta</taxon>
        <taxon>Pterygota</taxon>
        <taxon>Neoptera</taxon>
        <taxon>Paraneoptera</taxon>
        <taxon>Hemiptera</taxon>
        <taxon>Auchenorrhyncha</taxon>
        <taxon>Membracoidea</taxon>
        <taxon>Cicadellidae</taxon>
        <taxon>Cicadellinae</taxon>
        <taxon>Proconiini</taxon>
        <taxon>Homalodisca</taxon>
    </lineage>
</organism>
<gene>
    <name evidence="2" type="ORF">g.19295</name>
</gene>
<sequence>FTNTDADENVSNLTKQCFDSKPDTKKVSSLSNLTAKYNKTRNTVGSFSNVNSLKYVVEKDGSNQDTIRHEPRTPSNKYLKQTKCLELKPLYPSSSEEDSSDSEFSGFSLAGLAAKHKIDSIQKFEDLSDKKMTDLKDDFNVMTLTGGSRNHHYTLDSPSELCCRLATEIRLRTDTMNETTELKTDSTCRILNQVLYKPTSSSNIEGVTSSYIKTNFQEDSDSDESISLAGLVLKHAKNVSQPKKTGSVDDMSENTSTHLAGCCPMRQHTKIESDGTSQIFQKVLSKPTSESNTEIVTSSYVTMNFQDDSDSDESTSLAGLVLKHTKSISQSETGSTDDMSQNVSIPPIPAGSCLLRQHTKSESDRFTPSILTSEMLMKRGFENEMSTSLGSLGGSSRPDSSDFQFYQGYSLPGSYRKKNKDCHLASSLGSIRVAKSGLDSMNSFSDPNVSVKHNSKPVSKHTLNLNIPYVINTDPEVTVAHYGGINLSSAIKSSSNTTVNESVGSEGYLDVSSEPETDDIVTLLDAESTLVKEEEVM</sequence>
<evidence type="ECO:0000256" key="1">
    <source>
        <dbReference type="SAM" id="MobiDB-lite"/>
    </source>
</evidence>
<name>A0A1B6HJ00_9HEMI</name>
<feature type="region of interest" description="Disordered" evidence="1">
    <location>
        <begin position="327"/>
        <end position="351"/>
    </location>
</feature>
<evidence type="ECO:0000313" key="2">
    <source>
        <dbReference type="EMBL" id="JAS74611.1"/>
    </source>
</evidence>
<feature type="non-terminal residue" evidence="2">
    <location>
        <position position="1"/>
    </location>
</feature>
<feature type="non-terminal residue" evidence="2">
    <location>
        <position position="537"/>
    </location>
</feature>
<accession>A0A1B6HJ00</accession>
<feature type="compositionally biased region" description="Polar residues" evidence="1">
    <location>
        <begin position="327"/>
        <end position="344"/>
    </location>
</feature>